<evidence type="ECO:0000313" key="2">
    <source>
        <dbReference type="EMBL" id="SMA50464.1"/>
    </source>
</evidence>
<gene>
    <name evidence="2" type="ORF">EHSB41UT_04275</name>
</gene>
<dbReference type="AlphaFoldDB" id="A0A1X7AQ77"/>
<dbReference type="Proteomes" id="UP000196573">
    <property type="component" value="Unassembled WGS sequence"/>
</dbReference>
<protein>
    <submittedName>
        <fullName evidence="2">Uncharacterized protein</fullName>
    </submittedName>
</protein>
<sequence length="59" mass="6723">MQFSSNSYRANNQLSHESQEMEELLLALATTNRTLCKSESPRVPDSQEESELSYVLSEN</sequence>
<dbReference type="RefSeq" id="WP_133060606.1">
    <property type="nucleotide sequence ID" value="NZ_CBCSCN010000005.1"/>
</dbReference>
<proteinExistence type="predicted"/>
<evidence type="ECO:0000313" key="3">
    <source>
        <dbReference type="Proteomes" id="UP000196573"/>
    </source>
</evidence>
<evidence type="ECO:0000256" key="1">
    <source>
        <dbReference type="SAM" id="MobiDB-lite"/>
    </source>
</evidence>
<accession>A0A1X7AQ77</accession>
<feature type="region of interest" description="Disordered" evidence="1">
    <location>
        <begin position="37"/>
        <end position="59"/>
    </location>
</feature>
<name>A0A1X7AQ77_9GAMM</name>
<keyword evidence="3" id="KW-1185">Reference proteome</keyword>
<dbReference type="EMBL" id="FWPT01000012">
    <property type="protein sequence ID" value="SMA50464.1"/>
    <property type="molecule type" value="Genomic_DNA"/>
</dbReference>
<reference evidence="2 3" key="1">
    <citation type="submission" date="2017-03" db="EMBL/GenBank/DDBJ databases">
        <authorList>
            <person name="Afonso C.L."/>
            <person name="Miller P.J."/>
            <person name="Scott M.A."/>
            <person name="Spackman E."/>
            <person name="Goraichik I."/>
            <person name="Dimitrov K.M."/>
            <person name="Suarez D.L."/>
            <person name="Swayne D.E."/>
        </authorList>
    </citation>
    <scope>NUCLEOTIDE SEQUENCE [LARGE SCALE GENOMIC DNA]</scope>
    <source>
        <strain evidence="2">SB41UT1</strain>
    </source>
</reference>
<organism evidence="2 3">
    <name type="scientific">Parendozoicomonas haliclonae</name>
    <dbReference type="NCBI Taxonomy" id="1960125"/>
    <lineage>
        <taxon>Bacteria</taxon>
        <taxon>Pseudomonadati</taxon>
        <taxon>Pseudomonadota</taxon>
        <taxon>Gammaproteobacteria</taxon>
        <taxon>Oceanospirillales</taxon>
        <taxon>Endozoicomonadaceae</taxon>
        <taxon>Parendozoicomonas</taxon>
    </lineage>
</organism>